<accession>A0ACC2WQQ4</accession>
<name>A0ACC2WQQ4_9TREE</name>
<evidence type="ECO:0000313" key="1">
    <source>
        <dbReference type="EMBL" id="KAJ9113505.1"/>
    </source>
</evidence>
<dbReference type="EMBL" id="JASBWS010000012">
    <property type="protein sequence ID" value="KAJ9113505.1"/>
    <property type="molecule type" value="Genomic_DNA"/>
</dbReference>
<organism evidence="1 2">
    <name type="scientific">Naganishia adeliensis</name>
    <dbReference type="NCBI Taxonomy" id="92952"/>
    <lineage>
        <taxon>Eukaryota</taxon>
        <taxon>Fungi</taxon>
        <taxon>Dikarya</taxon>
        <taxon>Basidiomycota</taxon>
        <taxon>Agaricomycotina</taxon>
        <taxon>Tremellomycetes</taxon>
        <taxon>Filobasidiales</taxon>
        <taxon>Filobasidiaceae</taxon>
        <taxon>Naganishia</taxon>
    </lineage>
</organism>
<proteinExistence type="predicted"/>
<comment type="caution">
    <text evidence="1">The sequence shown here is derived from an EMBL/GenBank/DDBJ whole genome shotgun (WGS) entry which is preliminary data.</text>
</comment>
<reference evidence="1" key="1">
    <citation type="submission" date="2023-04" db="EMBL/GenBank/DDBJ databases">
        <title>Draft Genome sequencing of Naganishia species isolated from polar environments using Oxford Nanopore Technology.</title>
        <authorList>
            <person name="Leo P."/>
            <person name="Venkateswaran K."/>
        </authorList>
    </citation>
    <scope>NUCLEOTIDE SEQUENCE</scope>
    <source>
        <strain evidence="1">MNA-CCFEE 5262</strain>
    </source>
</reference>
<keyword evidence="2" id="KW-1185">Reference proteome</keyword>
<gene>
    <name evidence="1" type="ORF">QFC20_001856</name>
</gene>
<sequence>MEQDDQDEAMLGDLPREDEDEMVDRMEVFLPVVQSLVNALGGYEDIVDPETQAITTTYLPGDSCLAVLRDLKKLWRKDDTDDERTVFRCFHRCHLARELVALIEECVGRGDHERKIALAATDLLAALTWPIDVAQELKELAEDDADVVTDYASLLRAQVEYKMLLLKSNTLLRVMQLVIPCLARVSAGTNSSKFGLLDRQGIEKDKRIVSLMLHLARNLLAIRDPIANGQETGEKQELARLQLNEHKYFNLFLSLASNAGTTMYNDFNVLILDCWYLIFRGTDPNELAKDQQRAPMENLTKLLDHEMSYKRTAQRTGTSRHSRFGTTISVMDGANRYILHKQKAVSNSAGGVIDSLKKRRAIHSGHKKQRDELGSGTEYTVEAMLVLQECTTECLAVFDGTYDRTEHLRKHPLTATMTAFFSSILRDIRLSRSKIRETDNLRALYLCRFFMEYLLAQRSNPVNIAQRMERIKAKEARKAEKERLKSIMPEKPAVPIRVITLDDLLAEKNASVTDNDAEQGETEERAASEEQPMEPQQDEEEEEEEPIDDYDFGYVAEMFEEDALRWMTSRLNQAQENKAHVEYQACLDMSSILLSLTDAMQTDASEETREAGLTLMDKLFFSGEYIENASKTLKLYKNQSMSYLDSAVKFAYTLYSALEKYAKTRDEIHFRKRRAAQLIKLNADGTGELDEEATPMKAVPTYSEHRQNFQDIERLLADEAVCKTLIRYLGLYKDFKDPLKMKRLVGLMHRIVVNIRKEGFFFKVSGLIIYKQLLDDQRSLPAHQSSKDAITLVNYIMRKFFKSMEQDPFLAVEAFFPKASQGKSARGFGIASGSEDDGDASDVNVKRARKKMEKIPADLEFKPDSPLSWSQQVGTAILQLTQDQAVSHVTWLIEQLGEISATRQQVILNTDGEPREYDPDLDDVPPPTGPSEEALSKIEDFNIVHDTDTRAKEMTFNAHLKLLMTLAKLVAQEVDVTAEEPRVRWTMPRTVLPADIDSTVRIMREFLRNPIDLDGQTAKDLLRKKRKKAIRRAKRPVPGNNSEDDEVGVERPTKRRKATKRSAELQQFKSAAYIEDSDDAAEADEGFYERELELQRLSRQKMLATGHVAPDETRTEISRPKKTTTQRLLDTQRNSSDEEETSQPIRRAPPTTADSDNESAPPSSSQSARERTARQRPAPRRKVRARSSASSPAQSRVDEDEGSQASQPNDISDREDTTANGSSKPNGKRRIIAESEEDE</sequence>
<dbReference type="Proteomes" id="UP001230649">
    <property type="component" value="Unassembled WGS sequence"/>
</dbReference>
<evidence type="ECO:0000313" key="2">
    <source>
        <dbReference type="Proteomes" id="UP001230649"/>
    </source>
</evidence>
<protein>
    <submittedName>
        <fullName evidence="1">Uncharacterized protein</fullName>
    </submittedName>
</protein>